<dbReference type="RefSeq" id="WP_207597981.1">
    <property type="nucleotide sequence ID" value="NZ_JAFNJU010000001.1"/>
</dbReference>
<evidence type="ECO:0000313" key="6">
    <source>
        <dbReference type="EMBL" id="MBO1263458.1"/>
    </source>
</evidence>
<dbReference type="SMART" id="SM00849">
    <property type="entry name" value="Lactamase_B"/>
    <property type="match status" value="1"/>
</dbReference>
<evidence type="ECO:0000256" key="2">
    <source>
        <dbReference type="ARBA" id="ARBA00022723"/>
    </source>
</evidence>
<keyword evidence="3" id="KW-0378">Hydrolase</keyword>
<dbReference type="PANTHER" id="PTHR46233">
    <property type="entry name" value="HYDROXYACYLGLUTATHIONE HYDROLASE GLOC"/>
    <property type="match status" value="1"/>
</dbReference>
<dbReference type="PANTHER" id="PTHR46233:SF3">
    <property type="entry name" value="HYDROXYACYLGLUTATHIONE HYDROLASE GLOC"/>
    <property type="match status" value="1"/>
</dbReference>
<evidence type="ECO:0000256" key="1">
    <source>
        <dbReference type="ARBA" id="ARBA00001947"/>
    </source>
</evidence>
<keyword evidence="2" id="KW-0479">Metal-binding</keyword>
<comment type="cofactor">
    <cofactor evidence="1">
        <name>Zn(2+)</name>
        <dbReference type="ChEBI" id="CHEBI:29105"/>
    </cofactor>
</comment>
<dbReference type="Pfam" id="PF00753">
    <property type="entry name" value="Lactamase_B"/>
    <property type="match status" value="1"/>
</dbReference>
<gene>
    <name evidence="6" type="ORF">J3A84_00195</name>
</gene>
<evidence type="ECO:0000259" key="5">
    <source>
        <dbReference type="SMART" id="SM00849"/>
    </source>
</evidence>
<reference evidence="6" key="1">
    <citation type="submission" date="2021-03" db="EMBL/GenBank/DDBJ databases">
        <title>Proteiniclasticum marinus sp. nov., isolated from tidal flat sediment.</title>
        <authorList>
            <person name="Namirimu T."/>
            <person name="Yang J.-A."/>
            <person name="Yang S.-H."/>
            <person name="Kim Y.-J."/>
            <person name="Kwon K.K."/>
        </authorList>
    </citation>
    <scope>NUCLEOTIDE SEQUENCE</scope>
    <source>
        <strain evidence="6">SCR006</strain>
    </source>
</reference>
<dbReference type="AlphaFoldDB" id="A0A939KHU1"/>
<dbReference type="InterPro" id="IPR001279">
    <property type="entry name" value="Metallo-B-lactamas"/>
</dbReference>
<proteinExistence type="predicted"/>
<dbReference type="EMBL" id="JAFNJU010000001">
    <property type="protein sequence ID" value="MBO1263458.1"/>
    <property type="molecule type" value="Genomic_DNA"/>
</dbReference>
<evidence type="ECO:0000256" key="4">
    <source>
        <dbReference type="ARBA" id="ARBA00022833"/>
    </source>
</evidence>
<evidence type="ECO:0000256" key="3">
    <source>
        <dbReference type="ARBA" id="ARBA00022801"/>
    </source>
</evidence>
<dbReference type="InterPro" id="IPR051453">
    <property type="entry name" value="MBL_Glyoxalase_II"/>
</dbReference>
<keyword evidence="7" id="KW-1185">Reference proteome</keyword>
<name>A0A939KHU1_9CLOT</name>
<dbReference type="InterPro" id="IPR036866">
    <property type="entry name" value="RibonucZ/Hydroxyglut_hydro"/>
</dbReference>
<protein>
    <submittedName>
        <fullName evidence="6">MBL fold metallo-hydrolase</fullName>
    </submittedName>
</protein>
<feature type="domain" description="Metallo-beta-lactamase" evidence="5">
    <location>
        <begin position="18"/>
        <end position="207"/>
    </location>
</feature>
<sequence>MKSIHVKGNTYVLDLDLLYLPYYKIDEENIILLDTGYMRNHREKLITYFEENHLNVAGILCSHAHIDHVGNAAYFREKYGCPVAMTREEAGIVESVLSLKKFYANYAMNHARDHFGHMVVETDRMIEPDETEITFCGADFRILHTPGHSTGHITITTPDNVTYIGDALISYEIMESAKLPYAYILTQDIASKMKLYSLQSSQYVLAHKGIYPDVKDLITDNIYFYRNRAEEILSVITGPMTKEELLQEVALIMRIRIDSTFKYLVVERMLQCYVEYLLETGRIIQEVQNQSLKYIPMPKKQ</sequence>
<dbReference type="Proteomes" id="UP000664218">
    <property type="component" value="Unassembled WGS sequence"/>
</dbReference>
<organism evidence="6 7">
    <name type="scientific">Proteiniclasticum aestuarii</name>
    <dbReference type="NCBI Taxonomy" id="2817862"/>
    <lineage>
        <taxon>Bacteria</taxon>
        <taxon>Bacillati</taxon>
        <taxon>Bacillota</taxon>
        <taxon>Clostridia</taxon>
        <taxon>Eubacteriales</taxon>
        <taxon>Clostridiaceae</taxon>
        <taxon>Proteiniclasticum</taxon>
    </lineage>
</organism>
<dbReference type="SUPFAM" id="SSF56281">
    <property type="entry name" value="Metallo-hydrolase/oxidoreductase"/>
    <property type="match status" value="1"/>
</dbReference>
<dbReference type="GO" id="GO:0016787">
    <property type="term" value="F:hydrolase activity"/>
    <property type="evidence" value="ECO:0007669"/>
    <property type="project" value="UniProtKB-KW"/>
</dbReference>
<comment type="caution">
    <text evidence="6">The sequence shown here is derived from an EMBL/GenBank/DDBJ whole genome shotgun (WGS) entry which is preliminary data.</text>
</comment>
<evidence type="ECO:0000313" key="7">
    <source>
        <dbReference type="Proteomes" id="UP000664218"/>
    </source>
</evidence>
<dbReference type="Gene3D" id="3.60.15.10">
    <property type="entry name" value="Ribonuclease Z/Hydroxyacylglutathione hydrolase-like"/>
    <property type="match status" value="1"/>
</dbReference>
<keyword evidence="4" id="KW-0862">Zinc</keyword>
<dbReference type="GO" id="GO:0046872">
    <property type="term" value="F:metal ion binding"/>
    <property type="evidence" value="ECO:0007669"/>
    <property type="project" value="UniProtKB-KW"/>
</dbReference>
<accession>A0A939KHU1</accession>